<accession>A0A5P9NKT0</accession>
<sequence length="475" mass="52227">MTTLRETIRVSRPAAEAFNYIADFTTTQEWDSTARRASKLTQGPIGVGTCFLVNCKLPVGAVDLEYTVIEHRPPERIVLRGQCSLFTVEDTITLAPDGAKTRIDYEAKFEFSPLLRRTMFAIGPGMRKMGRESLEGLRAALDDAQPAPKPAESSVSGLASMASVARFSRLGYRRASPGFAPLSADIRERHILLTGATSGLGLATARDLAARGAQLTLVIRDAERGKRLRDELIADTGNPHIRIEVADLGLLAETEDLAKRLRKRGEPIDILINNAGALFPEHALTSEGYERSVALLLLSPWILTLGIKPLLAGRSDSRVINVVSGGMYTQRLSTQQLGSTSDEGYSGPVAYAQAKRALMIVTQAWAREWADEGITVNAMHPGWADTPGVRDSLPRFHRLTRGILRTPEEGADTIIWQAVSPEAGEISGQLLLDRQPQPFYLSGKTVEDELERQRLVQFLEPFRPVIRKARKRAVK</sequence>
<dbReference type="CDD" id="cd08865">
    <property type="entry name" value="SRPBCC_10"/>
    <property type="match status" value="1"/>
</dbReference>
<dbReference type="InterPro" id="IPR019587">
    <property type="entry name" value="Polyketide_cyclase/dehydratase"/>
</dbReference>
<evidence type="ECO:0000313" key="3">
    <source>
        <dbReference type="Proteomes" id="UP000326287"/>
    </source>
</evidence>
<keyword evidence="3" id="KW-1185">Reference proteome</keyword>
<protein>
    <submittedName>
        <fullName evidence="2">SDR family NAD(P)-dependent oxidoreductase</fullName>
    </submittedName>
</protein>
<dbReference type="InterPro" id="IPR023393">
    <property type="entry name" value="START-like_dom_sf"/>
</dbReference>
<dbReference type="SUPFAM" id="SSF55961">
    <property type="entry name" value="Bet v1-like"/>
    <property type="match status" value="1"/>
</dbReference>
<dbReference type="InterPro" id="IPR036291">
    <property type="entry name" value="NAD(P)-bd_dom_sf"/>
</dbReference>
<gene>
    <name evidence="2" type="ORF">EY643_12095</name>
</gene>
<comment type="similarity">
    <text evidence="1">Belongs to the short-chain dehydrogenases/reductases (SDR) family.</text>
</comment>
<dbReference type="PRINTS" id="PR00080">
    <property type="entry name" value="SDRFAMILY"/>
</dbReference>
<reference evidence="2 3" key="1">
    <citation type="submission" date="2019-02" db="EMBL/GenBank/DDBJ databases">
        <authorList>
            <person name="Li S.-H."/>
        </authorList>
    </citation>
    <scope>NUCLEOTIDE SEQUENCE [LARGE SCALE GENOMIC DNA]</scope>
    <source>
        <strain evidence="2 3">IMCC14385</strain>
    </source>
</reference>
<dbReference type="OrthoDB" id="5786478at2"/>
<dbReference type="RefSeq" id="WP_153239486.1">
    <property type="nucleotide sequence ID" value="NZ_CP036422.1"/>
</dbReference>
<dbReference type="AlphaFoldDB" id="A0A5P9NKT0"/>
<name>A0A5P9NKT0_9GAMM</name>
<dbReference type="InterPro" id="IPR002347">
    <property type="entry name" value="SDR_fam"/>
</dbReference>
<dbReference type="PANTHER" id="PTHR44656">
    <property type="entry name" value="DEHYDROGENASE/REDUCTASE SDR FAMILY MEMBER 12"/>
    <property type="match status" value="1"/>
</dbReference>
<evidence type="ECO:0000313" key="2">
    <source>
        <dbReference type="EMBL" id="QFU76342.1"/>
    </source>
</evidence>
<dbReference type="Proteomes" id="UP000326287">
    <property type="component" value="Chromosome"/>
</dbReference>
<dbReference type="PRINTS" id="PR00081">
    <property type="entry name" value="GDHRDH"/>
</dbReference>
<dbReference type="Pfam" id="PF10604">
    <property type="entry name" value="Polyketide_cyc2"/>
    <property type="match status" value="1"/>
</dbReference>
<dbReference type="Gene3D" id="3.30.530.20">
    <property type="match status" value="1"/>
</dbReference>
<proteinExistence type="inferred from homology"/>
<dbReference type="InterPro" id="IPR052992">
    <property type="entry name" value="SDR_member_12"/>
</dbReference>
<dbReference type="PANTHER" id="PTHR44656:SF7">
    <property type="entry name" value="DEHYDROGENASE_REDUCTASE SDR FAMILY MEMBER 12"/>
    <property type="match status" value="1"/>
</dbReference>
<dbReference type="Pfam" id="PF00106">
    <property type="entry name" value="adh_short"/>
    <property type="match status" value="1"/>
</dbReference>
<dbReference type="Gene3D" id="3.40.50.720">
    <property type="entry name" value="NAD(P)-binding Rossmann-like Domain"/>
    <property type="match status" value="1"/>
</dbReference>
<dbReference type="KEGG" id="halc:EY643_12095"/>
<dbReference type="SUPFAM" id="SSF51735">
    <property type="entry name" value="NAD(P)-binding Rossmann-fold domains"/>
    <property type="match status" value="1"/>
</dbReference>
<organism evidence="2 3">
    <name type="scientific">Halioglobus maricola</name>
    <dbReference type="NCBI Taxonomy" id="2601894"/>
    <lineage>
        <taxon>Bacteria</taxon>
        <taxon>Pseudomonadati</taxon>
        <taxon>Pseudomonadota</taxon>
        <taxon>Gammaproteobacteria</taxon>
        <taxon>Cellvibrionales</taxon>
        <taxon>Halieaceae</taxon>
        <taxon>Halioglobus</taxon>
    </lineage>
</organism>
<dbReference type="EMBL" id="CP036422">
    <property type="protein sequence ID" value="QFU76342.1"/>
    <property type="molecule type" value="Genomic_DNA"/>
</dbReference>
<evidence type="ECO:0000256" key="1">
    <source>
        <dbReference type="RuleBase" id="RU000363"/>
    </source>
</evidence>